<dbReference type="EMBL" id="LAZR01002054">
    <property type="protein sequence ID" value="KKN35221.1"/>
    <property type="molecule type" value="Genomic_DNA"/>
</dbReference>
<sequence length="43" mass="4847">MPCRDDPGRREDEGRMWVFVYAAIVAVIAGAGIVWQAVAWVQR</sequence>
<protein>
    <submittedName>
        <fullName evidence="2">Uncharacterized protein</fullName>
    </submittedName>
</protein>
<keyword evidence="1" id="KW-0472">Membrane</keyword>
<evidence type="ECO:0000256" key="1">
    <source>
        <dbReference type="SAM" id="Phobius"/>
    </source>
</evidence>
<evidence type="ECO:0000313" key="2">
    <source>
        <dbReference type="EMBL" id="KKN35221.1"/>
    </source>
</evidence>
<accession>A0A0F9SDZ6</accession>
<keyword evidence="1" id="KW-0812">Transmembrane</keyword>
<organism evidence="2">
    <name type="scientific">marine sediment metagenome</name>
    <dbReference type="NCBI Taxonomy" id="412755"/>
    <lineage>
        <taxon>unclassified sequences</taxon>
        <taxon>metagenomes</taxon>
        <taxon>ecological metagenomes</taxon>
    </lineage>
</organism>
<feature type="transmembrane region" description="Helical" evidence="1">
    <location>
        <begin position="16"/>
        <end position="41"/>
    </location>
</feature>
<dbReference type="AlphaFoldDB" id="A0A0F9SDZ6"/>
<keyword evidence="1" id="KW-1133">Transmembrane helix</keyword>
<comment type="caution">
    <text evidence="2">The sequence shown here is derived from an EMBL/GenBank/DDBJ whole genome shotgun (WGS) entry which is preliminary data.</text>
</comment>
<name>A0A0F9SDZ6_9ZZZZ</name>
<reference evidence="2" key="1">
    <citation type="journal article" date="2015" name="Nature">
        <title>Complex archaea that bridge the gap between prokaryotes and eukaryotes.</title>
        <authorList>
            <person name="Spang A."/>
            <person name="Saw J.H."/>
            <person name="Jorgensen S.L."/>
            <person name="Zaremba-Niedzwiedzka K."/>
            <person name="Martijn J."/>
            <person name="Lind A.E."/>
            <person name="van Eijk R."/>
            <person name="Schleper C."/>
            <person name="Guy L."/>
            <person name="Ettema T.J."/>
        </authorList>
    </citation>
    <scope>NUCLEOTIDE SEQUENCE</scope>
</reference>
<proteinExistence type="predicted"/>
<gene>
    <name evidence="2" type="ORF">LCGC14_0785930</name>
</gene>